<evidence type="ECO:0000256" key="5">
    <source>
        <dbReference type="ARBA" id="ARBA00022917"/>
    </source>
</evidence>
<dbReference type="EMBL" id="ATLK01000001">
    <property type="protein sequence ID" value="KFF31550.1"/>
    <property type="molecule type" value="Genomic_DNA"/>
</dbReference>
<keyword evidence="1 8" id="KW-0963">Cytoplasm</keyword>
<dbReference type="GO" id="GO:0002161">
    <property type="term" value="F:aminoacyl-tRNA deacylase activity"/>
    <property type="evidence" value="ECO:0007669"/>
    <property type="project" value="InterPro"/>
</dbReference>
<dbReference type="InterPro" id="IPR002303">
    <property type="entry name" value="Valyl-tRNA_ligase"/>
</dbReference>
<evidence type="ECO:0000256" key="8">
    <source>
        <dbReference type="HAMAP-Rule" id="MF_02005"/>
    </source>
</evidence>
<dbReference type="InterPro" id="IPR013155">
    <property type="entry name" value="M/V/L/I-tRNA-synth_anticd-bd"/>
</dbReference>
<dbReference type="GO" id="GO:0005524">
    <property type="term" value="F:ATP binding"/>
    <property type="evidence" value="ECO:0007669"/>
    <property type="project" value="UniProtKB-UniRule"/>
</dbReference>
<comment type="caution">
    <text evidence="12">The sequence shown here is derived from an EMBL/GenBank/DDBJ whole genome shotgun (WGS) entry which is preliminary data.</text>
</comment>
<dbReference type="Gene3D" id="3.90.740.10">
    <property type="entry name" value="Valyl/Leucyl/Isoleucyl-tRNA synthetase, editing domain"/>
    <property type="match status" value="1"/>
</dbReference>
<comment type="subcellular location">
    <subcellularLocation>
        <location evidence="8">Cytoplasm</location>
    </subcellularLocation>
</comment>
<dbReference type="SUPFAM" id="SSF50677">
    <property type="entry name" value="ValRS/IleRS/LeuRS editing domain"/>
    <property type="match status" value="1"/>
</dbReference>
<feature type="domain" description="Aminoacyl-tRNA synthetase class Ia" evidence="10">
    <location>
        <begin position="59"/>
        <end position="127"/>
    </location>
</feature>
<reference evidence="12 13" key="1">
    <citation type="journal article" date="2014" name="Appl. Environ. Microbiol.">
        <title>Genomic encyclopedia of type strains of the genus Bifidobacterium.</title>
        <authorList>
            <person name="Milani C."/>
            <person name="Lugli G.A."/>
            <person name="Duranti S."/>
            <person name="Turroni F."/>
            <person name="Bottacini F."/>
            <person name="Mangifesta M."/>
            <person name="Sanchez B."/>
            <person name="Viappiani A."/>
            <person name="Mancabelli L."/>
            <person name="Taminiau B."/>
            <person name="Delcenserie V."/>
            <person name="Barrangou R."/>
            <person name="Margolles A."/>
            <person name="van Sinderen D."/>
            <person name="Ventura M."/>
        </authorList>
    </citation>
    <scope>NUCLEOTIDE SEQUENCE [LARGE SCALE GENOMIC DNA]</scope>
    <source>
        <strain evidence="12 13">DSM 19703</strain>
    </source>
</reference>
<dbReference type="PANTHER" id="PTHR11946:SF93">
    <property type="entry name" value="VALINE--TRNA LIGASE, CHLOROPLASTIC_MITOCHONDRIAL 2"/>
    <property type="match status" value="1"/>
</dbReference>
<dbReference type="RefSeq" id="WP_044087009.1">
    <property type="nucleotide sequence ID" value="NZ_ATLK01000001.1"/>
</dbReference>
<evidence type="ECO:0000256" key="4">
    <source>
        <dbReference type="ARBA" id="ARBA00022840"/>
    </source>
</evidence>
<dbReference type="HAMAP" id="MF_02005">
    <property type="entry name" value="Val_tRNA_synth_type2"/>
    <property type="match status" value="1"/>
</dbReference>
<dbReference type="STRING" id="1341695.BBOMB_0925"/>
<evidence type="ECO:0000256" key="3">
    <source>
        <dbReference type="ARBA" id="ARBA00022741"/>
    </source>
</evidence>
<comment type="similarity">
    <text evidence="8">Belongs to the class-I aminoacyl-tRNA synthetase family. ValS type 2 subfamily.</text>
</comment>
<dbReference type="InterPro" id="IPR014729">
    <property type="entry name" value="Rossmann-like_a/b/a_fold"/>
</dbReference>
<dbReference type="InterPro" id="IPR022874">
    <property type="entry name" value="Valine-tRNA_ligase_type_2"/>
</dbReference>
<feature type="region of interest" description="Disordered" evidence="9">
    <location>
        <begin position="895"/>
        <end position="945"/>
    </location>
</feature>
<evidence type="ECO:0000259" key="11">
    <source>
        <dbReference type="Pfam" id="PF08264"/>
    </source>
</evidence>
<protein>
    <recommendedName>
        <fullName evidence="8">Valine--tRNA ligase</fullName>
        <ecNumber evidence="8">6.1.1.9</ecNumber>
    </recommendedName>
    <alternativeName>
        <fullName evidence="8">Valyl-tRNA synthetase</fullName>
        <shortName evidence="8">ValRS</shortName>
    </alternativeName>
</protein>
<dbReference type="SUPFAM" id="SSF52374">
    <property type="entry name" value="Nucleotidylyl transferase"/>
    <property type="match status" value="1"/>
</dbReference>
<dbReference type="InterPro" id="IPR001412">
    <property type="entry name" value="aa-tRNA-synth_I_CS"/>
</dbReference>
<dbReference type="InterPro" id="IPR009008">
    <property type="entry name" value="Val/Leu/Ile-tRNA-synth_edit"/>
</dbReference>
<feature type="compositionally biased region" description="Polar residues" evidence="9">
    <location>
        <begin position="901"/>
        <end position="920"/>
    </location>
</feature>
<dbReference type="InterPro" id="IPR002300">
    <property type="entry name" value="aa-tRNA-synth_Ia"/>
</dbReference>
<dbReference type="PANTHER" id="PTHR11946">
    <property type="entry name" value="VALYL-TRNA SYNTHETASES"/>
    <property type="match status" value="1"/>
</dbReference>
<dbReference type="NCBIfam" id="NF000540">
    <property type="entry name" value="alt_ValS"/>
    <property type="match status" value="1"/>
</dbReference>
<feature type="region of interest" description="Disordered" evidence="9">
    <location>
        <begin position="496"/>
        <end position="523"/>
    </location>
</feature>
<evidence type="ECO:0000259" key="10">
    <source>
        <dbReference type="Pfam" id="PF00133"/>
    </source>
</evidence>
<evidence type="ECO:0000256" key="6">
    <source>
        <dbReference type="ARBA" id="ARBA00023146"/>
    </source>
</evidence>
<evidence type="ECO:0000256" key="2">
    <source>
        <dbReference type="ARBA" id="ARBA00022598"/>
    </source>
</evidence>
<feature type="domain" description="Aminoacyl-tRNA synthetase class Ia" evidence="10">
    <location>
        <begin position="153"/>
        <end position="648"/>
    </location>
</feature>
<keyword evidence="5 8" id="KW-0648">Protein biosynthesis</keyword>
<dbReference type="PROSITE" id="PS00178">
    <property type="entry name" value="AA_TRNA_LIGASE_I"/>
    <property type="match status" value="1"/>
</dbReference>
<feature type="compositionally biased region" description="Basic and acidic residues" evidence="9">
    <location>
        <begin position="496"/>
        <end position="505"/>
    </location>
</feature>
<keyword evidence="2 8" id="KW-0436">Ligase</keyword>
<comment type="catalytic activity">
    <reaction evidence="7 8">
        <text>tRNA(Val) + L-valine + ATP = L-valyl-tRNA(Val) + AMP + diphosphate</text>
        <dbReference type="Rhea" id="RHEA:10704"/>
        <dbReference type="Rhea" id="RHEA-COMP:9672"/>
        <dbReference type="Rhea" id="RHEA-COMP:9708"/>
        <dbReference type="ChEBI" id="CHEBI:30616"/>
        <dbReference type="ChEBI" id="CHEBI:33019"/>
        <dbReference type="ChEBI" id="CHEBI:57762"/>
        <dbReference type="ChEBI" id="CHEBI:78442"/>
        <dbReference type="ChEBI" id="CHEBI:78537"/>
        <dbReference type="ChEBI" id="CHEBI:456215"/>
        <dbReference type="EC" id="6.1.1.9"/>
    </reaction>
</comment>
<name>A0A080N4N0_9BIFI</name>
<dbReference type="SUPFAM" id="SSF47323">
    <property type="entry name" value="Anticodon-binding domain of a subclass of class I aminoacyl-tRNA synthetases"/>
    <property type="match status" value="1"/>
</dbReference>
<feature type="domain" description="Methionyl/Valyl/Leucyl/Isoleucyl-tRNA synthetase anticodon-binding" evidence="11">
    <location>
        <begin position="703"/>
        <end position="857"/>
    </location>
</feature>
<evidence type="ECO:0000256" key="7">
    <source>
        <dbReference type="ARBA" id="ARBA00047552"/>
    </source>
</evidence>
<organism evidence="12 13">
    <name type="scientific">Bifidobacterium bombi DSM 19703</name>
    <dbReference type="NCBI Taxonomy" id="1341695"/>
    <lineage>
        <taxon>Bacteria</taxon>
        <taxon>Bacillati</taxon>
        <taxon>Actinomycetota</taxon>
        <taxon>Actinomycetes</taxon>
        <taxon>Bifidobacteriales</taxon>
        <taxon>Bifidobacteriaceae</taxon>
        <taxon>Bifidobacterium</taxon>
    </lineage>
</organism>
<sequence length="945" mass="106086">MTDTSSNSDNTGIKANLSALPDRAGVDGLEDKWREAWDREGTYDFDLTGVPRDGNGKPDRNAVYSIDTPPPTVSGHLHVGHVFSYTHTDVVARYQRMKGKHVFYPMGWDDNGLPTERRVQNYYGVRVDTSLKYDPDFKPPFEGTDGKKLDARDQVPVSRKNFVELCEQLTAKDERQFEELWRSLGLSVDWKQTYHTIGEHPQRVAQKAFLRNLERGEAYQKDAPGLWDVTFQTAVAQAELESREYPGFYHKLAFRFEDGTPIYIETTRPELLAACTSLIANPDDERYKKYFGQYVYSPLFKVKVPVLAHPAAEMDKGAGIAMCCTFGDVTDVEWWRDLNLPTRSIIERNGRITAKVPDWIESEAGREIFKEIEGKTAFSARKIIVDHLRESGDLEGEPTPTKRMTNFYEKGDKPLEIVTSRQWYLKNGGTDMKLREQLLERGKELEFHPDFMRVRYENWVNGLNGDWLISRQRFFGVPFPLWYPLDETGKPDYDHPITPSEDRLPIDPTNDAPEGYSESQRDVPGGFTAEKDIMDTWATSSLTPQIVTRWAEDGKESEDLFASTLPMDLRPQGQDIIRTWLFSSVDRAHLENKCLPWRHTTLSGWILDPDHKKMSKSKGNVVVPNEPIQKYGADAVRYWSASARLGLDATYDEGQMKIGRRLAMKLLNAAKFALAIGREDDNHHVSQPATALWNPADVTEPLDRAVMARLSGVIDEATSDLDSYEHSKALETIETFFWQFCDDYIELVKNRAYGTADSTGRTPSETAVKSARTTLGLGLEAFTRLLAPYLPFATEEVWHWMHVGEGSVHTSSWPKPDMYRAAAGAAKPETLVWAGKALAELRGLKSQAKVSMKTPVLKATLSVPAAGVGAVQATLDDIAEAGRVTGPLTVEVTGGTGAIEKNSNTDPDFSATPATPGTMNNNDSSDDEDVTVTDFQLGEPPVRKK</sequence>
<comment type="domain">
    <text evidence="8">ValRS has two distinct active sites: one for aminoacylation and one for editing. The misactivated threonine is translocated from the active site to the editing site.</text>
</comment>
<dbReference type="EC" id="6.1.1.9" evidence="8"/>
<dbReference type="CDD" id="cd07962">
    <property type="entry name" value="Anticodon_Ia_Val"/>
    <property type="match status" value="1"/>
</dbReference>
<dbReference type="OrthoDB" id="9810365at2"/>
<feature type="compositionally biased region" description="Polar residues" evidence="9">
    <location>
        <begin position="1"/>
        <end position="13"/>
    </location>
</feature>
<gene>
    <name evidence="8" type="primary">valS</name>
    <name evidence="12" type="ORF">BBOMB_0925</name>
</gene>
<feature type="short sequence motif" description="'KMSKS' region" evidence="8">
    <location>
        <begin position="613"/>
        <end position="617"/>
    </location>
</feature>
<dbReference type="InterPro" id="IPR033705">
    <property type="entry name" value="Anticodon_Ia_Val"/>
</dbReference>
<evidence type="ECO:0000313" key="12">
    <source>
        <dbReference type="EMBL" id="KFF31550.1"/>
    </source>
</evidence>
<dbReference type="Pfam" id="PF00133">
    <property type="entry name" value="tRNA-synt_1"/>
    <property type="match status" value="2"/>
</dbReference>
<dbReference type="InterPro" id="IPR009080">
    <property type="entry name" value="tRNAsynth_Ia_anticodon-bd"/>
</dbReference>
<dbReference type="Proteomes" id="UP000028730">
    <property type="component" value="Unassembled WGS sequence"/>
</dbReference>
<comment type="function">
    <text evidence="8">Catalyzes the attachment of valine to tRNA(Val). As ValRS can inadvertently accommodate and process structurally similar amino acids such as threonine, to avoid such errors, it has a 'posttransfer' editing activity that hydrolyzes mischarged Thr-tRNA(Val) in a tRNA-dependent manner.</text>
</comment>
<evidence type="ECO:0000256" key="1">
    <source>
        <dbReference type="ARBA" id="ARBA00022490"/>
    </source>
</evidence>
<dbReference type="GO" id="GO:0006438">
    <property type="term" value="P:valyl-tRNA aminoacylation"/>
    <property type="evidence" value="ECO:0007669"/>
    <property type="project" value="UniProtKB-UniRule"/>
</dbReference>
<dbReference type="PRINTS" id="PR00986">
    <property type="entry name" value="TRNASYNTHVAL"/>
</dbReference>
<keyword evidence="6 8" id="KW-0030">Aminoacyl-tRNA synthetase</keyword>
<keyword evidence="4 8" id="KW-0067">ATP-binding</keyword>
<dbReference type="Gene3D" id="3.40.50.620">
    <property type="entry name" value="HUPs"/>
    <property type="match status" value="2"/>
</dbReference>
<dbReference type="GO" id="GO:0005829">
    <property type="term" value="C:cytosol"/>
    <property type="evidence" value="ECO:0007669"/>
    <property type="project" value="TreeGrafter"/>
</dbReference>
<dbReference type="Gene3D" id="1.10.730.10">
    <property type="entry name" value="Isoleucyl-tRNA Synthetase, Domain 1"/>
    <property type="match status" value="1"/>
</dbReference>
<proteinExistence type="inferred from homology"/>
<dbReference type="GO" id="GO:0004832">
    <property type="term" value="F:valine-tRNA ligase activity"/>
    <property type="evidence" value="ECO:0007669"/>
    <property type="project" value="UniProtKB-UniRule"/>
</dbReference>
<dbReference type="Pfam" id="PF08264">
    <property type="entry name" value="Anticodon_1"/>
    <property type="match status" value="1"/>
</dbReference>
<accession>A0A080N4N0</accession>
<evidence type="ECO:0000256" key="9">
    <source>
        <dbReference type="SAM" id="MobiDB-lite"/>
    </source>
</evidence>
<feature type="region of interest" description="Disordered" evidence="9">
    <location>
        <begin position="1"/>
        <end position="21"/>
    </location>
</feature>
<keyword evidence="3 8" id="KW-0547">Nucleotide-binding</keyword>
<keyword evidence="13" id="KW-1185">Reference proteome</keyword>
<comment type="subunit">
    <text evidence="8">Monomer.</text>
</comment>
<feature type="binding site" evidence="8">
    <location>
        <position position="616"/>
    </location>
    <ligand>
        <name>ATP</name>
        <dbReference type="ChEBI" id="CHEBI:30616"/>
    </ligand>
</feature>
<dbReference type="eggNOG" id="COG0525">
    <property type="taxonomic scope" value="Bacteria"/>
</dbReference>
<evidence type="ECO:0000313" key="13">
    <source>
        <dbReference type="Proteomes" id="UP000028730"/>
    </source>
</evidence>
<dbReference type="InterPro" id="IPR048044">
    <property type="entry name" value="Valyl-tRNA_ligase_actino"/>
</dbReference>
<dbReference type="NCBIfam" id="NF009687">
    <property type="entry name" value="PRK13208.1"/>
    <property type="match status" value="1"/>
</dbReference>
<feature type="short sequence motif" description="'HIGH' region" evidence="8">
    <location>
        <begin position="71"/>
        <end position="81"/>
    </location>
</feature>
<dbReference type="AlphaFoldDB" id="A0A080N4N0"/>